<accession>A0A0C2XE99</accession>
<name>A0A0C2XE99_HEBCY</name>
<evidence type="ECO:0000313" key="2">
    <source>
        <dbReference type="EMBL" id="KIM36233.1"/>
    </source>
</evidence>
<feature type="region of interest" description="Disordered" evidence="1">
    <location>
        <begin position="491"/>
        <end position="510"/>
    </location>
</feature>
<dbReference type="SUPFAM" id="SSF52047">
    <property type="entry name" value="RNI-like"/>
    <property type="match status" value="1"/>
</dbReference>
<feature type="region of interest" description="Disordered" evidence="1">
    <location>
        <begin position="289"/>
        <end position="326"/>
    </location>
</feature>
<reference evidence="2 3" key="1">
    <citation type="submission" date="2014-04" db="EMBL/GenBank/DDBJ databases">
        <authorList>
            <consortium name="DOE Joint Genome Institute"/>
            <person name="Kuo A."/>
            <person name="Gay G."/>
            <person name="Dore J."/>
            <person name="Kohler A."/>
            <person name="Nagy L.G."/>
            <person name="Floudas D."/>
            <person name="Copeland A."/>
            <person name="Barry K.W."/>
            <person name="Cichocki N."/>
            <person name="Veneault-Fourrey C."/>
            <person name="LaButti K."/>
            <person name="Lindquist E.A."/>
            <person name="Lipzen A."/>
            <person name="Lundell T."/>
            <person name="Morin E."/>
            <person name="Murat C."/>
            <person name="Sun H."/>
            <person name="Tunlid A."/>
            <person name="Henrissat B."/>
            <person name="Grigoriev I.V."/>
            <person name="Hibbett D.S."/>
            <person name="Martin F."/>
            <person name="Nordberg H.P."/>
            <person name="Cantor M.N."/>
            <person name="Hua S.X."/>
        </authorList>
    </citation>
    <scope>NUCLEOTIDE SEQUENCE [LARGE SCALE GENOMIC DNA]</scope>
    <source>
        <strain evidence="3">h7</strain>
    </source>
</reference>
<proteinExistence type="predicted"/>
<dbReference type="Proteomes" id="UP000053424">
    <property type="component" value="Unassembled WGS sequence"/>
</dbReference>
<sequence length="574" mass="63605">MTPSTSPRPPVAHINATPPELLGEIFAYAAALDPDAPLTLSQVSRAFHRVVHMTPYAWTTLRLLCSQGPEEEWHAIRKAAHWFDRAGGCTINLCVEMGPRTSSGCIRARRTGEEPDFSSESTWEWALPRVLRDFQHRIQTLEIHSTTADEAQYFFNCLYPVEPLENAEDEWVQVPLQSFSLYTSQASGSNTSSHGSRSFPKHKYHPSSGPSFESFPSLSQPRFSRLAKVNLVNHYLPTISPFNLRNLSSLCITYPLRFTPIPIQTLLQVVQAAPQLEVLEVEARVVDLSPLPSSPSPVSPSTPTSSDTFTRSPPSRPSTPFESSITRIRPDAPLKHAEHHPNLITLPNLTHLSLRINNLPALLKHLLLPSLHTLRLDDLDGKRSGAAAQTGDVLRQLLVRMELPCEGTKRQGCGLKVLEMCGVALTPANANSHSSDSEDVWGWCFRRMRTLEELRVNKMDTNALLAMITPHMGCGDDVVLPNLQKLVVHEMGVSSRPSSPGPSSSPLLPSSPKLSSFLKIDATPFIRSSPPSGPILKFQMRRPEVDVIYSAPANPVRALPPNVDFLELYTRHSR</sequence>
<reference evidence="3" key="2">
    <citation type="submission" date="2015-01" db="EMBL/GenBank/DDBJ databases">
        <title>Evolutionary Origins and Diversification of the Mycorrhizal Mutualists.</title>
        <authorList>
            <consortium name="DOE Joint Genome Institute"/>
            <consortium name="Mycorrhizal Genomics Consortium"/>
            <person name="Kohler A."/>
            <person name="Kuo A."/>
            <person name="Nagy L.G."/>
            <person name="Floudas D."/>
            <person name="Copeland A."/>
            <person name="Barry K.W."/>
            <person name="Cichocki N."/>
            <person name="Veneault-Fourrey C."/>
            <person name="LaButti K."/>
            <person name="Lindquist E.A."/>
            <person name="Lipzen A."/>
            <person name="Lundell T."/>
            <person name="Morin E."/>
            <person name="Murat C."/>
            <person name="Riley R."/>
            <person name="Ohm R."/>
            <person name="Sun H."/>
            <person name="Tunlid A."/>
            <person name="Henrissat B."/>
            <person name="Grigoriev I.V."/>
            <person name="Hibbett D.S."/>
            <person name="Martin F."/>
        </authorList>
    </citation>
    <scope>NUCLEOTIDE SEQUENCE [LARGE SCALE GENOMIC DNA]</scope>
    <source>
        <strain evidence="3">h7</strain>
    </source>
</reference>
<dbReference type="OrthoDB" id="3006100at2759"/>
<dbReference type="EMBL" id="KN831807">
    <property type="protein sequence ID" value="KIM36233.1"/>
    <property type="molecule type" value="Genomic_DNA"/>
</dbReference>
<dbReference type="CDD" id="cd09917">
    <property type="entry name" value="F-box_SF"/>
    <property type="match status" value="1"/>
</dbReference>
<feature type="compositionally biased region" description="Low complexity" evidence="1">
    <location>
        <begin position="301"/>
        <end position="324"/>
    </location>
</feature>
<dbReference type="AlphaFoldDB" id="A0A0C2XE99"/>
<evidence type="ECO:0000313" key="3">
    <source>
        <dbReference type="Proteomes" id="UP000053424"/>
    </source>
</evidence>
<dbReference type="InterPro" id="IPR036047">
    <property type="entry name" value="F-box-like_dom_sf"/>
</dbReference>
<dbReference type="SUPFAM" id="SSF81383">
    <property type="entry name" value="F-box domain"/>
    <property type="match status" value="1"/>
</dbReference>
<keyword evidence="3" id="KW-1185">Reference proteome</keyword>
<dbReference type="HOGENOM" id="CLU_551016_0_0_1"/>
<evidence type="ECO:0000256" key="1">
    <source>
        <dbReference type="SAM" id="MobiDB-lite"/>
    </source>
</evidence>
<organism evidence="2 3">
    <name type="scientific">Hebeloma cylindrosporum</name>
    <dbReference type="NCBI Taxonomy" id="76867"/>
    <lineage>
        <taxon>Eukaryota</taxon>
        <taxon>Fungi</taxon>
        <taxon>Dikarya</taxon>
        <taxon>Basidiomycota</taxon>
        <taxon>Agaricomycotina</taxon>
        <taxon>Agaricomycetes</taxon>
        <taxon>Agaricomycetidae</taxon>
        <taxon>Agaricales</taxon>
        <taxon>Agaricineae</taxon>
        <taxon>Hymenogastraceae</taxon>
        <taxon>Hebeloma</taxon>
    </lineage>
</organism>
<gene>
    <name evidence="2" type="ORF">M413DRAFT_14072</name>
</gene>
<feature type="compositionally biased region" description="Low complexity" evidence="1">
    <location>
        <begin position="494"/>
        <end position="510"/>
    </location>
</feature>
<protein>
    <submittedName>
        <fullName evidence="2">Uncharacterized protein</fullName>
    </submittedName>
</protein>